<feature type="transmembrane region" description="Helical" evidence="2">
    <location>
        <begin position="20"/>
        <end position="46"/>
    </location>
</feature>
<evidence type="ECO:0000313" key="3">
    <source>
        <dbReference type="EMBL" id="KAK8964616.1"/>
    </source>
</evidence>
<evidence type="ECO:0000256" key="1">
    <source>
        <dbReference type="ARBA" id="ARBA00022679"/>
    </source>
</evidence>
<keyword evidence="2" id="KW-0472">Membrane</keyword>
<dbReference type="PANTHER" id="PTHR13929:SF0">
    <property type="entry name" value="UBIA PRENYLTRANSFERASE DOMAIN-CONTAINING PROTEIN 1"/>
    <property type="match status" value="1"/>
</dbReference>
<dbReference type="InterPro" id="IPR026046">
    <property type="entry name" value="UBIAD1"/>
</dbReference>
<comment type="caution">
    <text evidence="3">The sequence shown here is derived from an EMBL/GenBank/DDBJ whole genome shotgun (WGS) entry which is preliminary data.</text>
</comment>
<keyword evidence="2" id="KW-0812">Transmembrane</keyword>
<keyword evidence="2" id="KW-1133">Transmembrane helix</keyword>
<protein>
    <submittedName>
        <fullName evidence="3">Uncharacterized protein</fullName>
    </submittedName>
</protein>
<accession>A0ABR2MKT8</accession>
<keyword evidence="1" id="KW-0808">Transferase</keyword>
<evidence type="ECO:0000313" key="4">
    <source>
        <dbReference type="Proteomes" id="UP001412067"/>
    </source>
</evidence>
<sequence length="99" mass="11091">MSPLVRVGTETGLKLIRSGILLLYALLLAFTLSKSLPLTCSVRFYVSSQFQQRVMEFVEQNHNNEIKIFMAKYYCVHLHSLFGALLAAGLVVARGELQS</sequence>
<reference evidence="3 4" key="1">
    <citation type="journal article" date="2022" name="Nat. Plants">
        <title>Genomes of leafy and leafless Platanthera orchids illuminate the evolution of mycoheterotrophy.</title>
        <authorList>
            <person name="Li M.H."/>
            <person name="Liu K.W."/>
            <person name="Li Z."/>
            <person name="Lu H.C."/>
            <person name="Ye Q.L."/>
            <person name="Zhang D."/>
            <person name="Wang J.Y."/>
            <person name="Li Y.F."/>
            <person name="Zhong Z.M."/>
            <person name="Liu X."/>
            <person name="Yu X."/>
            <person name="Liu D.K."/>
            <person name="Tu X.D."/>
            <person name="Liu B."/>
            <person name="Hao Y."/>
            <person name="Liao X.Y."/>
            <person name="Jiang Y.T."/>
            <person name="Sun W.H."/>
            <person name="Chen J."/>
            <person name="Chen Y.Q."/>
            <person name="Ai Y."/>
            <person name="Zhai J.W."/>
            <person name="Wu S.S."/>
            <person name="Zhou Z."/>
            <person name="Hsiao Y.Y."/>
            <person name="Wu W.L."/>
            <person name="Chen Y.Y."/>
            <person name="Lin Y.F."/>
            <person name="Hsu J.L."/>
            <person name="Li C.Y."/>
            <person name="Wang Z.W."/>
            <person name="Zhao X."/>
            <person name="Zhong W.Y."/>
            <person name="Ma X.K."/>
            <person name="Ma L."/>
            <person name="Huang J."/>
            <person name="Chen G.Z."/>
            <person name="Huang M.Z."/>
            <person name="Huang L."/>
            <person name="Peng D.H."/>
            <person name="Luo Y.B."/>
            <person name="Zou S.Q."/>
            <person name="Chen S.P."/>
            <person name="Lan S."/>
            <person name="Tsai W.C."/>
            <person name="Van de Peer Y."/>
            <person name="Liu Z.J."/>
        </authorList>
    </citation>
    <scope>NUCLEOTIDE SEQUENCE [LARGE SCALE GENOMIC DNA]</scope>
    <source>
        <strain evidence="3">Lor288</strain>
    </source>
</reference>
<feature type="transmembrane region" description="Helical" evidence="2">
    <location>
        <begin position="73"/>
        <end position="93"/>
    </location>
</feature>
<gene>
    <name evidence="3" type="ORF">KSP40_PGU000733</name>
</gene>
<evidence type="ECO:0000256" key="2">
    <source>
        <dbReference type="SAM" id="Phobius"/>
    </source>
</evidence>
<organism evidence="3 4">
    <name type="scientific">Platanthera guangdongensis</name>
    <dbReference type="NCBI Taxonomy" id="2320717"/>
    <lineage>
        <taxon>Eukaryota</taxon>
        <taxon>Viridiplantae</taxon>
        <taxon>Streptophyta</taxon>
        <taxon>Embryophyta</taxon>
        <taxon>Tracheophyta</taxon>
        <taxon>Spermatophyta</taxon>
        <taxon>Magnoliopsida</taxon>
        <taxon>Liliopsida</taxon>
        <taxon>Asparagales</taxon>
        <taxon>Orchidaceae</taxon>
        <taxon>Orchidoideae</taxon>
        <taxon>Orchideae</taxon>
        <taxon>Orchidinae</taxon>
        <taxon>Platanthera</taxon>
    </lineage>
</organism>
<name>A0ABR2MKT8_9ASPA</name>
<dbReference type="Proteomes" id="UP001412067">
    <property type="component" value="Unassembled WGS sequence"/>
</dbReference>
<keyword evidence="4" id="KW-1185">Reference proteome</keyword>
<dbReference type="EMBL" id="JBBWWR010000006">
    <property type="protein sequence ID" value="KAK8964616.1"/>
    <property type="molecule type" value="Genomic_DNA"/>
</dbReference>
<proteinExistence type="predicted"/>
<dbReference type="PANTHER" id="PTHR13929">
    <property type="entry name" value="1,4-DIHYDROXY-2-NAPHTHOATE OCTAPRENYLTRANSFERASE"/>
    <property type="match status" value="1"/>
</dbReference>